<comment type="function">
    <text evidence="8 9">Essential cell division protein that stabilizes the FtsZ protofilaments by cross-linking them and that serves as a cytoplasmic membrane anchor for the Z ring. Also required for the recruitment to the septal ring of downstream cell division proteins.</text>
</comment>
<evidence type="ECO:0000256" key="2">
    <source>
        <dbReference type="ARBA" id="ARBA00022519"/>
    </source>
</evidence>
<dbReference type="PANTHER" id="PTHR38685">
    <property type="entry name" value="CELL DIVISION PROTEIN ZIPA"/>
    <property type="match status" value="1"/>
</dbReference>
<gene>
    <name evidence="8 12" type="primary">zipA</name>
    <name evidence="12" type="ORF">K0504_14005</name>
</gene>
<evidence type="ECO:0000256" key="5">
    <source>
        <dbReference type="ARBA" id="ARBA00022989"/>
    </source>
</evidence>
<keyword evidence="6 8" id="KW-0472">Membrane</keyword>
<comment type="caution">
    <text evidence="12">The sequence shown here is derived from an EMBL/GenBank/DDBJ whole genome shotgun (WGS) entry which is preliminary data.</text>
</comment>
<dbReference type="InterPro" id="IPR007449">
    <property type="entry name" value="ZipA_FtsZ-bd_C"/>
</dbReference>
<keyword evidence="1 8" id="KW-1003">Cell membrane</keyword>
<dbReference type="HAMAP" id="MF_00509">
    <property type="entry name" value="ZipA"/>
    <property type="match status" value="1"/>
</dbReference>
<proteinExistence type="inferred from homology"/>
<evidence type="ECO:0000256" key="3">
    <source>
        <dbReference type="ARBA" id="ARBA00022618"/>
    </source>
</evidence>
<dbReference type="GO" id="GO:0051301">
    <property type="term" value="P:cell division"/>
    <property type="evidence" value="ECO:0007669"/>
    <property type="project" value="UniProtKB-KW"/>
</dbReference>
<dbReference type="PANTHER" id="PTHR38685:SF1">
    <property type="entry name" value="CELL DIVISION PROTEIN ZIPA"/>
    <property type="match status" value="1"/>
</dbReference>
<dbReference type="RefSeq" id="WP_220104772.1">
    <property type="nucleotide sequence ID" value="NZ_JAHZSS010000019.1"/>
</dbReference>
<evidence type="ECO:0000256" key="8">
    <source>
        <dbReference type="HAMAP-Rule" id="MF_00509"/>
    </source>
</evidence>
<feature type="transmembrane region" description="Helical" evidence="8">
    <location>
        <begin position="6"/>
        <end position="25"/>
    </location>
</feature>
<keyword evidence="3 8" id="KW-0132">Cell division</keyword>
<keyword evidence="5 8" id="KW-1133">Transmembrane helix</keyword>
<comment type="subcellular location">
    <subcellularLocation>
        <location evidence="8">Cell inner membrane</location>
        <topology evidence="8">Single-pass type I membrane protein</topology>
    </subcellularLocation>
    <text evidence="8">Localizes to the Z ring in an FtsZ-dependent manner.</text>
</comment>
<evidence type="ECO:0000256" key="10">
    <source>
        <dbReference type="SAM" id="MobiDB-lite"/>
    </source>
</evidence>
<keyword evidence="13" id="KW-1185">Reference proteome</keyword>
<evidence type="ECO:0000256" key="6">
    <source>
        <dbReference type="ARBA" id="ARBA00023136"/>
    </source>
</evidence>
<evidence type="ECO:0000256" key="9">
    <source>
        <dbReference type="RuleBase" id="RU003612"/>
    </source>
</evidence>
<evidence type="ECO:0000256" key="7">
    <source>
        <dbReference type="ARBA" id="ARBA00023306"/>
    </source>
</evidence>
<feature type="region of interest" description="Disordered" evidence="10">
    <location>
        <begin position="109"/>
        <end position="134"/>
    </location>
</feature>
<keyword evidence="4 8" id="KW-0812">Transmembrane</keyword>
<dbReference type="SMART" id="SM00771">
    <property type="entry name" value="ZipA_C"/>
    <property type="match status" value="1"/>
</dbReference>
<dbReference type="InterPro" id="IPR036765">
    <property type="entry name" value="ZipA_FtsZ-bd_C_sf"/>
</dbReference>
<reference evidence="12" key="1">
    <citation type="submission" date="2021-07" db="EMBL/GenBank/DDBJ databases">
        <title>Neiella marina sp. nov., isolated from the intestinal content of sea cucumber Apostichopus japonicus.</title>
        <authorList>
            <person name="Bai X."/>
        </authorList>
    </citation>
    <scope>NUCLEOTIDE SEQUENCE</scope>
    <source>
        <strain evidence="12">126</strain>
    </source>
</reference>
<dbReference type="InterPro" id="IPR011919">
    <property type="entry name" value="Cell_div_ZipA"/>
</dbReference>
<dbReference type="SUPFAM" id="SSF64383">
    <property type="entry name" value="Cell-division protein ZipA, C-terminal domain"/>
    <property type="match status" value="1"/>
</dbReference>
<accession>A0ABS7EIJ4</accession>
<keyword evidence="2 8" id="KW-0997">Cell inner membrane</keyword>
<feature type="domain" description="ZipA C-terminal FtsZ-binding" evidence="11">
    <location>
        <begin position="137"/>
        <end position="267"/>
    </location>
</feature>
<evidence type="ECO:0000259" key="11">
    <source>
        <dbReference type="SMART" id="SM00771"/>
    </source>
</evidence>
<dbReference type="Pfam" id="PF04354">
    <property type="entry name" value="ZipA_C"/>
    <property type="match status" value="1"/>
</dbReference>
<dbReference type="Proteomes" id="UP001166251">
    <property type="component" value="Unassembled WGS sequence"/>
</dbReference>
<feature type="compositionally biased region" description="Acidic residues" evidence="10">
    <location>
        <begin position="125"/>
        <end position="134"/>
    </location>
</feature>
<evidence type="ECO:0000313" key="12">
    <source>
        <dbReference type="EMBL" id="MBW8192145.1"/>
    </source>
</evidence>
<name>A0ABS7EIJ4_9GAMM</name>
<organism evidence="12 13">
    <name type="scientific">Neiella holothuriorum</name>
    <dbReference type="NCBI Taxonomy" id="2870530"/>
    <lineage>
        <taxon>Bacteria</taxon>
        <taxon>Pseudomonadati</taxon>
        <taxon>Pseudomonadota</taxon>
        <taxon>Gammaproteobacteria</taxon>
        <taxon>Alteromonadales</taxon>
        <taxon>Echinimonadaceae</taxon>
        <taxon>Neiella</taxon>
    </lineage>
</organism>
<evidence type="ECO:0000256" key="1">
    <source>
        <dbReference type="ARBA" id="ARBA00022475"/>
    </source>
</evidence>
<evidence type="ECO:0000313" key="13">
    <source>
        <dbReference type="Proteomes" id="UP001166251"/>
    </source>
</evidence>
<protein>
    <recommendedName>
        <fullName evidence="8 9">Cell division protein ZipA</fullName>
    </recommendedName>
</protein>
<dbReference type="NCBIfam" id="TIGR02205">
    <property type="entry name" value="septum_zipA"/>
    <property type="match status" value="1"/>
</dbReference>
<dbReference type="EMBL" id="JAHZSS010000019">
    <property type="protein sequence ID" value="MBW8192145.1"/>
    <property type="molecule type" value="Genomic_DNA"/>
</dbReference>
<feature type="region of interest" description="Disordered" evidence="10">
    <location>
        <begin position="77"/>
        <end position="97"/>
    </location>
</feature>
<sequence length="278" mass="30819">MDEFRLVLIIAGAVGIAALLWHGLWSLRRQQGGAIGSKEKPLAEIYKEQKKRNRDDEGFDQLGVGQVRTVAGALEAEHDRQEPSFSAVDDTPDPEQVEFQLDQPEPALEEATTAEPSDTIVASEPEIEPEPEPMPEPEEVLILTVVAAPGDELPGADLLPSLLTLGFKFGEMGIFHRHEDSSGQGRVLFSLANMVKPGTFDVDNMESFKTPGISLFMTLPNAGEATQSFNMMLNAAQKLARELKGQVLDDTRSVLTNQKIRHYQERIREFERKRLIVS</sequence>
<keyword evidence="7 8" id="KW-0131">Cell cycle</keyword>
<comment type="subunit">
    <text evidence="8">Interacts with FtsZ via their C-terminal domains.</text>
</comment>
<dbReference type="Gene3D" id="3.30.1400.10">
    <property type="entry name" value="ZipA, C-terminal FtsZ-binding domain"/>
    <property type="match status" value="1"/>
</dbReference>
<comment type="similarity">
    <text evidence="8 9">Belongs to the ZipA family.</text>
</comment>
<evidence type="ECO:0000256" key="4">
    <source>
        <dbReference type="ARBA" id="ARBA00022692"/>
    </source>
</evidence>